<name>B4M5X3_DROVI</name>
<dbReference type="Proteomes" id="UP000008792">
    <property type="component" value="Unassembled WGS sequence"/>
</dbReference>
<evidence type="ECO:0000313" key="4">
    <source>
        <dbReference type="EMBL" id="EDW59049.1"/>
    </source>
</evidence>
<dbReference type="PANTHER" id="PTHR41967:SF6">
    <property type="entry name" value="FI19406P1-RELATED"/>
    <property type="match status" value="1"/>
</dbReference>
<gene>
    <name evidence="4" type="primary">Dvir\GJ10498</name>
    <name evidence="4" type="ORF">Dvir_GJ10498</name>
</gene>
<proteinExistence type="predicted"/>
<dbReference type="InterPro" id="IPR031936">
    <property type="entry name" value="DUF4771"/>
</dbReference>
<feature type="domain" description="DUF4771" evidence="3">
    <location>
        <begin position="578"/>
        <end position="734"/>
    </location>
</feature>
<sequence>MGLTDDAQTMQQVLHIHRLIRDRIGQNAMKRSLQPLWYRGLSDNQLAAAHGLKRALGDDILQGSAHRAHHQLCHLGVYPRPPRRGLRLLLMMSRGNDVAFLWFLMEMFYKSENQKVIYQFNEQIIMSAIFWLDLFPTLHELDRVLPLPHDSAAVRQKRAQAADRRFRLKNSQRIKSMKKQSKELLPQQPHPKSVHKLPYFQQPVLPNPRQQRLIAHASKRPARFPTVQPDLVRYTITSRWFGDLNRSDGERIARSVLYNEIDQILSNLPSSQSGQRQLKPMNLQHKLIGKMEQSLHSNLERIKKQRYEQFLNIDHQQRELTRQRTLNELDRMTERYRAQFHEMAMKAHVGSNRKGLIEDPNDPGFIYLGNNEADWMDDTSCGLGDTVVGFNMSDSGVTLPHNCRDNSPKKVGLKKRQNEQSFRVYDGDARLPEKQDPRQSERSSLQLGDTNMEEDRAQTQEPSPCQCTSQSNYFELGPDARPYRFDYQKLFAPYQDRLLDDQELRLKVEFIKALDNDANYLNAVLNGRKCGSIDTLVNRTAKRIFKEGTDLFQDIYAKSQAETEVSEPGKRINFGRDFFDADDHVLMKDMLRIGLQRVAQDRRFVLPTLPDVHCVPMLLEWICARYGKRYSQADRKRSFNEAKHLMDNLVAILAHGIVRTPNREPLKSKVTAGGFVAHNANRPNMKKFWDQYTKHFVVSFLEMGRVFHAAMDTHQSTQTSATYYAYMPAHLNDVQFCNTTPIINRGRTKM</sequence>
<dbReference type="InParanoid" id="B4M5X3"/>
<evidence type="ECO:0000313" key="5">
    <source>
        <dbReference type="Proteomes" id="UP000008792"/>
    </source>
</evidence>
<dbReference type="EMBL" id="CH940652">
    <property type="protein sequence ID" value="EDW59049.1"/>
    <property type="molecule type" value="Genomic_DNA"/>
</dbReference>
<dbReference type="OrthoDB" id="6613664at2759"/>
<evidence type="ECO:0000259" key="3">
    <source>
        <dbReference type="Pfam" id="PF15995"/>
    </source>
</evidence>
<dbReference type="KEGG" id="dvi:6633020"/>
<dbReference type="OMA" id="IDDDVQY"/>
<feature type="domain" description="DUF4770" evidence="2">
    <location>
        <begin position="72"/>
        <end position="253"/>
    </location>
</feature>
<protein>
    <submittedName>
        <fullName evidence="4">Uncharacterized protein</fullName>
    </submittedName>
</protein>
<keyword evidence="5" id="KW-1185">Reference proteome</keyword>
<dbReference type="InterPro" id="IPR031935">
    <property type="entry name" value="DUF4770"/>
</dbReference>
<dbReference type="Pfam" id="PF15994">
    <property type="entry name" value="DUF4770"/>
    <property type="match status" value="1"/>
</dbReference>
<feature type="region of interest" description="Disordered" evidence="1">
    <location>
        <begin position="396"/>
        <end position="467"/>
    </location>
</feature>
<evidence type="ECO:0000256" key="1">
    <source>
        <dbReference type="SAM" id="MobiDB-lite"/>
    </source>
</evidence>
<dbReference type="AlphaFoldDB" id="B4M5X3"/>
<evidence type="ECO:0000259" key="2">
    <source>
        <dbReference type="Pfam" id="PF15994"/>
    </source>
</evidence>
<dbReference type="HOGENOM" id="CLU_013875_0_0_1"/>
<organism evidence="4 5">
    <name type="scientific">Drosophila virilis</name>
    <name type="common">Fruit fly</name>
    <dbReference type="NCBI Taxonomy" id="7244"/>
    <lineage>
        <taxon>Eukaryota</taxon>
        <taxon>Metazoa</taxon>
        <taxon>Ecdysozoa</taxon>
        <taxon>Arthropoda</taxon>
        <taxon>Hexapoda</taxon>
        <taxon>Insecta</taxon>
        <taxon>Pterygota</taxon>
        <taxon>Neoptera</taxon>
        <taxon>Endopterygota</taxon>
        <taxon>Diptera</taxon>
        <taxon>Brachycera</taxon>
        <taxon>Muscomorpha</taxon>
        <taxon>Ephydroidea</taxon>
        <taxon>Drosophilidae</taxon>
        <taxon>Drosophila</taxon>
    </lineage>
</organism>
<accession>B4M5X3</accession>
<dbReference type="PANTHER" id="PTHR41967">
    <property type="entry name" value="FI19406P1-RELATED"/>
    <property type="match status" value="1"/>
</dbReference>
<feature type="compositionally biased region" description="Basic and acidic residues" evidence="1">
    <location>
        <begin position="425"/>
        <end position="441"/>
    </location>
</feature>
<dbReference type="eggNOG" id="ENOG502SCTQ">
    <property type="taxonomic scope" value="Eukaryota"/>
</dbReference>
<dbReference type="Pfam" id="PF15995">
    <property type="entry name" value="DUF4771"/>
    <property type="match status" value="1"/>
</dbReference>
<reference evidence="4 5" key="1">
    <citation type="journal article" date="2007" name="Nature">
        <title>Evolution of genes and genomes on the Drosophila phylogeny.</title>
        <authorList>
            <consortium name="Drosophila 12 Genomes Consortium"/>
            <person name="Clark A.G."/>
            <person name="Eisen M.B."/>
            <person name="Smith D.R."/>
            <person name="Bergman C.M."/>
            <person name="Oliver B."/>
            <person name="Markow T.A."/>
            <person name="Kaufman T.C."/>
            <person name="Kellis M."/>
            <person name="Gelbart W."/>
            <person name="Iyer V.N."/>
            <person name="Pollard D.A."/>
            <person name="Sackton T.B."/>
            <person name="Larracuente A.M."/>
            <person name="Singh N.D."/>
            <person name="Abad J.P."/>
            <person name="Abt D.N."/>
            <person name="Adryan B."/>
            <person name="Aguade M."/>
            <person name="Akashi H."/>
            <person name="Anderson W.W."/>
            <person name="Aquadro C.F."/>
            <person name="Ardell D.H."/>
            <person name="Arguello R."/>
            <person name="Artieri C.G."/>
            <person name="Barbash D.A."/>
            <person name="Barker D."/>
            <person name="Barsanti P."/>
            <person name="Batterham P."/>
            <person name="Batzoglou S."/>
            <person name="Begun D."/>
            <person name="Bhutkar A."/>
            <person name="Blanco E."/>
            <person name="Bosak S.A."/>
            <person name="Bradley R.K."/>
            <person name="Brand A.D."/>
            <person name="Brent M.R."/>
            <person name="Brooks A.N."/>
            <person name="Brown R.H."/>
            <person name="Butlin R.K."/>
            <person name="Caggese C."/>
            <person name="Calvi B.R."/>
            <person name="Bernardo de Carvalho A."/>
            <person name="Caspi A."/>
            <person name="Castrezana S."/>
            <person name="Celniker S.E."/>
            <person name="Chang J.L."/>
            <person name="Chapple C."/>
            <person name="Chatterji S."/>
            <person name="Chinwalla A."/>
            <person name="Civetta A."/>
            <person name="Clifton S.W."/>
            <person name="Comeron J.M."/>
            <person name="Costello J.C."/>
            <person name="Coyne J.A."/>
            <person name="Daub J."/>
            <person name="David R.G."/>
            <person name="Delcher A.L."/>
            <person name="Delehaunty K."/>
            <person name="Do C.B."/>
            <person name="Ebling H."/>
            <person name="Edwards K."/>
            <person name="Eickbush T."/>
            <person name="Evans J.D."/>
            <person name="Filipski A."/>
            <person name="Findeiss S."/>
            <person name="Freyhult E."/>
            <person name="Fulton L."/>
            <person name="Fulton R."/>
            <person name="Garcia A.C."/>
            <person name="Gardiner A."/>
            <person name="Garfield D.A."/>
            <person name="Garvin B.E."/>
            <person name="Gibson G."/>
            <person name="Gilbert D."/>
            <person name="Gnerre S."/>
            <person name="Godfrey J."/>
            <person name="Good R."/>
            <person name="Gotea V."/>
            <person name="Gravely B."/>
            <person name="Greenberg A.J."/>
            <person name="Griffiths-Jones S."/>
            <person name="Gross S."/>
            <person name="Guigo R."/>
            <person name="Gustafson E.A."/>
            <person name="Haerty W."/>
            <person name="Hahn M.W."/>
            <person name="Halligan D.L."/>
            <person name="Halpern A.L."/>
            <person name="Halter G.M."/>
            <person name="Han M.V."/>
            <person name="Heger A."/>
            <person name="Hillier L."/>
            <person name="Hinrichs A.S."/>
            <person name="Holmes I."/>
            <person name="Hoskins R.A."/>
            <person name="Hubisz M.J."/>
            <person name="Hultmark D."/>
            <person name="Huntley M.A."/>
            <person name="Jaffe D.B."/>
            <person name="Jagadeeshan S."/>
            <person name="Jeck W.R."/>
            <person name="Johnson J."/>
            <person name="Jones C.D."/>
            <person name="Jordan W.C."/>
            <person name="Karpen G.H."/>
            <person name="Kataoka E."/>
            <person name="Keightley P.D."/>
            <person name="Kheradpour P."/>
            <person name="Kirkness E.F."/>
            <person name="Koerich L.B."/>
            <person name="Kristiansen K."/>
            <person name="Kudrna D."/>
            <person name="Kulathinal R.J."/>
            <person name="Kumar S."/>
            <person name="Kwok R."/>
            <person name="Lander E."/>
            <person name="Langley C.H."/>
            <person name="Lapoint R."/>
            <person name="Lazzaro B.P."/>
            <person name="Lee S.J."/>
            <person name="Levesque L."/>
            <person name="Li R."/>
            <person name="Lin C.F."/>
            <person name="Lin M.F."/>
            <person name="Lindblad-Toh K."/>
            <person name="Llopart A."/>
            <person name="Long M."/>
            <person name="Low L."/>
            <person name="Lozovsky E."/>
            <person name="Lu J."/>
            <person name="Luo M."/>
            <person name="Machado C.A."/>
            <person name="Makalowski W."/>
            <person name="Marzo M."/>
            <person name="Matsuda M."/>
            <person name="Matzkin L."/>
            <person name="McAllister B."/>
            <person name="McBride C.S."/>
            <person name="McKernan B."/>
            <person name="McKernan K."/>
            <person name="Mendez-Lago M."/>
            <person name="Minx P."/>
            <person name="Mollenhauer M.U."/>
            <person name="Montooth K."/>
            <person name="Mount S.M."/>
            <person name="Mu X."/>
            <person name="Myers E."/>
            <person name="Negre B."/>
            <person name="Newfeld S."/>
            <person name="Nielsen R."/>
            <person name="Noor M.A."/>
            <person name="O'Grady P."/>
            <person name="Pachter L."/>
            <person name="Papaceit M."/>
            <person name="Parisi M.J."/>
            <person name="Parisi M."/>
            <person name="Parts L."/>
            <person name="Pedersen J.S."/>
            <person name="Pesole G."/>
            <person name="Phillippy A.M."/>
            <person name="Ponting C.P."/>
            <person name="Pop M."/>
            <person name="Porcelli D."/>
            <person name="Powell J.R."/>
            <person name="Prohaska S."/>
            <person name="Pruitt K."/>
            <person name="Puig M."/>
            <person name="Quesneville H."/>
            <person name="Ram K.R."/>
            <person name="Rand D."/>
            <person name="Rasmussen M.D."/>
            <person name="Reed L.K."/>
            <person name="Reenan R."/>
            <person name="Reily A."/>
            <person name="Remington K.A."/>
            <person name="Rieger T.T."/>
            <person name="Ritchie M.G."/>
            <person name="Robin C."/>
            <person name="Rogers Y.H."/>
            <person name="Rohde C."/>
            <person name="Rozas J."/>
            <person name="Rubenfield M.J."/>
            <person name="Ruiz A."/>
            <person name="Russo S."/>
            <person name="Salzberg S.L."/>
            <person name="Sanchez-Gracia A."/>
            <person name="Saranga D.J."/>
            <person name="Sato H."/>
            <person name="Schaeffer S.W."/>
            <person name="Schatz M.C."/>
            <person name="Schlenke T."/>
            <person name="Schwartz R."/>
            <person name="Segarra C."/>
            <person name="Singh R.S."/>
            <person name="Sirot L."/>
            <person name="Sirota M."/>
            <person name="Sisneros N.B."/>
            <person name="Smith C.D."/>
            <person name="Smith T.F."/>
            <person name="Spieth J."/>
            <person name="Stage D.E."/>
            <person name="Stark A."/>
            <person name="Stephan W."/>
            <person name="Strausberg R.L."/>
            <person name="Strempel S."/>
            <person name="Sturgill D."/>
            <person name="Sutton G."/>
            <person name="Sutton G.G."/>
            <person name="Tao W."/>
            <person name="Teichmann S."/>
            <person name="Tobari Y.N."/>
            <person name="Tomimura Y."/>
            <person name="Tsolas J.M."/>
            <person name="Valente V.L."/>
            <person name="Venter E."/>
            <person name="Venter J.C."/>
            <person name="Vicario S."/>
            <person name="Vieira F.G."/>
            <person name="Vilella A.J."/>
            <person name="Villasante A."/>
            <person name="Walenz B."/>
            <person name="Wang J."/>
            <person name="Wasserman M."/>
            <person name="Watts T."/>
            <person name="Wilson D."/>
            <person name="Wilson R.K."/>
            <person name="Wing R.A."/>
            <person name="Wolfner M.F."/>
            <person name="Wong A."/>
            <person name="Wong G.K."/>
            <person name="Wu C.I."/>
            <person name="Wu G."/>
            <person name="Yamamoto D."/>
            <person name="Yang H.P."/>
            <person name="Yang S.P."/>
            <person name="Yorke J.A."/>
            <person name="Yoshida K."/>
            <person name="Zdobnov E."/>
            <person name="Zhang P."/>
            <person name="Zhang Y."/>
            <person name="Zimin A.V."/>
            <person name="Baldwin J."/>
            <person name="Abdouelleil A."/>
            <person name="Abdulkadir J."/>
            <person name="Abebe A."/>
            <person name="Abera B."/>
            <person name="Abreu J."/>
            <person name="Acer S.C."/>
            <person name="Aftuck L."/>
            <person name="Alexander A."/>
            <person name="An P."/>
            <person name="Anderson E."/>
            <person name="Anderson S."/>
            <person name="Arachi H."/>
            <person name="Azer M."/>
            <person name="Bachantsang P."/>
            <person name="Barry A."/>
            <person name="Bayul T."/>
            <person name="Berlin A."/>
            <person name="Bessette D."/>
            <person name="Bloom T."/>
            <person name="Blye J."/>
            <person name="Boguslavskiy L."/>
            <person name="Bonnet C."/>
            <person name="Boukhgalter B."/>
            <person name="Bourzgui I."/>
            <person name="Brown A."/>
            <person name="Cahill P."/>
            <person name="Channer S."/>
            <person name="Cheshatsang Y."/>
            <person name="Chuda L."/>
            <person name="Citroen M."/>
            <person name="Collymore A."/>
            <person name="Cooke P."/>
            <person name="Costello M."/>
            <person name="D'Aco K."/>
            <person name="Daza R."/>
            <person name="De Haan G."/>
            <person name="DeGray S."/>
            <person name="DeMaso C."/>
            <person name="Dhargay N."/>
            <person name="Dooley K."/>
            <person name="Dooley E."/>
            <person name="Doricent M."/>
            <person name="Dorje P."/>
            <person name="Dorjee K."/>
            <person name="Dupes A."/>
            <person name="Elong R."/>
            <person name="Falk J."/>
            <person name="Farina A."/>
            <person name="Faro S."/>
            <person name="Ferguson D."/>
            <person name="Fisher S."/>
            <person name="Foley C.D."/>
            <person name="Franke A."/>
            <person name="Friedrich D."/>
            <person name="Gadbois L."/>
            <person name="Gearin G."/>
            <person name="Gearin C.R."/>
            <person name="Giannoukos G."/>
            <person name="Goode T."/>
            <person name="Graham J."/>
            <person name="Grandbois E."/>
            <person name="Grewal S."/>
            <person name="Gyaltsen K."/>
            <person name="Hafez N."/>
            <person name="Hagos B."/>
            <person name="Hall J."/>
            <person name="Henson C."/>
            <person name="Hollinger A."/>
            <person name="Honan T."/>
            <person name="Huard M.D."/>
            <person name="Hughes L."/>
            <person name="Hurhula B."/>
            <person name="Husby M.E."/>
            <person name="Kamat A."/>
            <person name="Kanga B."/>
            <person name="Kashin S."/>
            <person name="Khazanovich D."/>
            <person name="Kisner P."/>
            <person name="Lance K."/>
            <person name="Lara M."/>
            <person name="Lee W."/>
            <person name="Lennon N."/>
            <person name="Letendre F."/>
            <person name="LeVine R."/>
            <person name="Lipovsky A."/>
            <person name="Liu X."/>
            <person name="Liu J."/>
            <person name="Liu S."/>
            <person name="Lokyitsang T."/>
            <person name="Lokyitsang Y."/>
            <person name="Lubonja R."/>
            <person name="Lui A."/>
            <person name="MacDonald P."/>
            <person name="Magnisalis V."/>
            <person name="Maru K."/>
            <person name="Matthews C."/>
            <person name="McCusker W."/>
            <person name="McDonough S."/>
            <person name="Mehta T."/>
            <person name="Meldrim J."/>
            <person name="Meneus L."/>
            <person name="Mihai O."/>
            <person name="Mihalev A."/>
            <person name="Mihova T."/>
            <person name="Mittelman R."/>
            <person name="Mlenga V."/>
            <person name="Montmayeur A."/>
            <person name="Mulrain L."/>
            <person name="Navidi A."/>
            <person name="Naylor J."/>
            <person name="Negash T."/>
            <person name="Nguyen T."/>
            <person name="Nguyen N."/>
            <person name="Nicol R."/>
            <person name="Norbu C."/>
            <person name="Norbu N."/>
            <person name="Novod N."/>
            <person name="O'Neill B."/>
            <person name="Osman S."/>
            <person name="Markiewicz E."/>
            <person name="Oyono O.L."/>
            <person name="Patti C."/>
            <person name="Phunkhang P."/>
            <person name="Pierre F."/>
            <person name="Priest M."/>
            <person name="Raghuraman S."/>
            <person name="Rege F."/>
            <person name="Reyes R."/>
            <person name="Rise C."/>
            <person name="Rogov P."/>
            <person name="Ross K."/>
            <person name="Ryan E."/>
            <person name="Settipalli S."/>
            <person name="Shea T."/>
            <person name="Sherpa N."/>
            <person name="Shi L."/>
            <person name="Shih D."/>
            <person name="Sparrow T."/>
            <person name="Spaulding J."/>
            <person name="Stalker J."/>
            <person name="Stange-Thomann N."/>
            <person name="Stavropoulos S."/>
            <person name="Stone C."/>
            <person name="Strader C."/>
            <person name="Tesfaye S."/>
            <person name="Thomson T."/>
            <person name="Thoulutsang Y."/>
            <person name="Thoulutsang D."/>
            <person name="Topham K."/>
            <person name="Topping I."/>
            <person name="Tsamla T."/>
            <person name="Vassiliev H."/>
            <person name="Vo A."/>
            <person name="Wangchuk T."/>
            <person name="Wangdi T."/>
            <person name="Weiand M."/>
            <person name="Wilkinson J."/>
            <person name="Wilson A."/>
            <person name="Yadav S."/>
            <person name="Young G."/>
            <person name="Yu Q."/>
            <person name="Zembek L."/>
            <person name="Zhong D."/>
            <person name="Zimmer A."/>
            <person name="Zwirko Z."/>
            <person name="Jaffe D.B."/>
            <person name="Alvarez P."/>
            <person name="Brockman W."/>
            <person name="Butler J."/>
            <person name="Chin C."/>
            <person name="Gnerre S."/>
            <person name="Grabherr M."/>
            <person name="Kleber M."/>
            <person name="Mauceli E."/>
            <person name="MacCallum I."/>
        </authorList>
    </citation>
    <scope>NUCLEOTIDE SEQUENCE [LARGE SCALE GENOMIC DNA]</scope>
    <source>
        <strain evidence="5">Tucson 15010-1051.87</strain>
    </source>
</reference>
<dbReference type="PhylomeDB" id="B4M5X3"/>